<dbReference type="Pfam" id="PF13229">
    <property type="entry name" value="Beta_helix"/>
    <property type="match status" value="1"/>
</dbReference>
<reference evidence="6" key="1">
    <citation type="submission" date="2021-09" db="EMBL/GenBank/DDBJ databases">
        <authorList>
            <consortium name="AG Swart"/>
            <person name="Singh M."/>
            <person name="Singh A."/>
            <person name="Seah K."/>
            <person name="Emmerich C."/>
        </authorList>
    </citation>
    <scope>NUCLEOTIDE SEQUENCE</scope>
    <source>
        <strain evidence="6">ATCC30299</strain>
    </source>
</reference>
<organism evidence="6 7">
    <name type="scientific">Blepharisma stoltei</name>
    <dbReference type="NCBI Taxonomy" id="1481888"/>
    <lineage>
        <taxon>Eukaryota</taxon>
        <taxon>Sar</taxon>
        <taxon>Alveolata</taxon>
        <taxon>Ciliophora</taxon>
        <taxon>Postciliodesmatophora</taxon>
        <taxon>Heterotrichea</taxon>
        <taxon>Heterotrichida</taxon>
        <taxon>Blepharismidae</taxon>
        <taxon>Blepharisma</taxon>
    </lineage>
</organism>
<dbReference type="Gene3D" id="2.160.20.10">
    <property type="entry name" value="Single-stranded right-handed beta-helix, Pectin lyase-like"/>
    <property type="match status" value="1"/>
</dbReference>
<keyword evidence="3" id="KW-0325">Glycoprotein</keyword>
<dbReference type="CDD" id="cd00064">
    <property type="entry name" value="FU"/>
    <property type="match status" value="1"/>
</dbReference>
<feature type="transmembrane region" description="Helical" evidence="4">
    <location>
        <begin position="1996"/>
        <end position="2019"/>
    </location>
</feature>
<feature type="transmembrane region" description="Helical" evidence="4">
    <location>
        <begin position="2190"/>
        <end position="2211"/>
    </location>
</feature>
<dbReference type="InterPro" id="IPR000800">
    <property type="entry name" value="Notch_dom"/>
</dbReference>
<evidence type="ECO:0000313" key="7">
    <source>
        <dbReference type="Proteomes" id="UP001162131"/>
    </source>
</evidence>
<keyword evidence="1" id="KW-0677">Repeat</keyword>
<feature type="transmembrane region" description="Helical" evidence="4">
    <location>
        <begin position="2080"/>
        <end position="2107"/>
    </location>
</feature>
<name>A0AAU9J8I4_9CILI</name>
<comment type="caution">
    <text evidence="6">The sequence shown here is derived from an EMBL/GenBank/DDBJ whole genome shotgun (WGS) entry which is preliminary data.</text>
</comment>
<dbReference type="Gene3D" id="3.30.300.320">
    <property type="match status" value="2"/>
</dbReference>
<accession>A0AAU9J8I4</accession>
<keyword evidence="7" id="KW-1185">Reference proteome</keyword>
<proteinExistence type="predicted"/>
<feature type="transmembrane region" description="Helical" evidence="4">
    <location>
        <begin position="2031"/>
        <end position="2051"/>
    </location>
</feature>
<dbReference type="SUPFAM" id="SSF57184">
    <property type="entry name" value="Growth factor receptor domain"/>
    <property type="match status" value="1"/>
</dbReference>
<keyword evidence="4" id="KW-0812">Transmembrane</keyword>
<dbReference type="SUPFAM" id="SSF51126">
    <property type="entry name" value="Pectin lyase-like"/>
    <property type="match status" value="3"/>
</dbReference>
<feature type="transmembrane region" description="Helical" evidence="4">
    <location>
        <begin position="1934"/>
        <end position="1951"/>
    </location>
</feature>
<dbReference type="EMBL" id="CAJZBQ010000030">
    <property type="protein sequence ID" value="CAG9321992.1"/>
    <property type="molecule type" value="Genomic_DNA"/>
</dbReference>
<dbReference type="Pfam" id="PF00066">
    <property type="entry name" value="Notch"/>
    <property type="match status" value="4"/>
</dbReference>
<keyword evidence="4" id="KW-0472">Membrane</keyword>
<sequence length="2364" mass="261296">MGFVTKTAITLFVAMILEIVGIATLTVKFIIGFQDDLNLKCAEPCNTQNCYYGLGSCQECSPGCDSEMLGDGICDKSCNVALCNYDFGDCNNNQCNTDCEGWMIGDNNCNEECNNEACNWDGGDCDCSQGCLSYMKNNGICEKSCNNTACDYDGGDCGECAPGCLKDMLGDGVCDSACNMSDCHFDNYDCGCAEGCGIESYGQCKDSCMNSYCLYDTISETSQCQNQNLVLFSLHYAFISKNLTINVSPVNCTNTTNCLTSELLDSNSCHTNCKYAKCINSWNMCSSYTCADTNCLSCNSKTLGDCFKCNTNTYQFYGYCLTSCPGGHEPISLLGNYPVCLIPKDYSTKENPAVYYVTSKTSTDAYEGNGTFSNPFASLSLALASIYTKYSIIYLLNDGVHYLTCVNSSNPVSTLLSDVCYPLNRNYNLTSLLISSYDDSAILLKTKAGSKFQTFTVTNITTLTIKNIIFNGEDILSSCSSVNPYCSYCANITLKSDGYYYNDQGVKVSTFLSSSACNTYHNKILFDMYFGSKLSLENVNFTSWRMELKSIIASYGGNVTFSNVNFDNIRCSWVPQMQPPPGQAQQDGKYAMIYFFDCGDENYNCGSFEYTNGTVSRLNNGYEYGSAQFSGFLSADKIRTVKLKNVTFVNNIVYNPYITSTTYSLIKLSLFRSIEVSNCVFEKNAANYGLIYLLPTTLTFRNDANSNSELIDLLLYHVYIHDTIFENNYGQYAGILTITYKSQLQKILLENLVINGNGVLSGPLALINNQYYSSDILTDTKFYINSTSGNYVDAVFKKREFIFKNSIIINNYSGGNGIFDITQLVNMRIYNLTVESNGSLKTQNINTILWNYYVADSDIYINSIVSNAASIDCLALWSATSCYNYEISESSFRDNVCQESSPAVVYTQVENANITGCNFEGNVGTLSSGICVVSTLAGNMWITNSIFNNNTNNHSQGAGAMVFSESSKNITVMNTIISNNTANYSSGIGLKGASLILNNVRFESNKAISGLGTLYFSVYTEADTHILDIKNSIFKENQSLNVKGGAIYIIGNLLTQELISLSITDTVFKGNSALSGSAIYIENSVILSEDSIIDSCTFTQNSAQAKGTIANLFQYGILNISNSLFTFNYAELGSAFYFATSTELNSEKSKMIMTLCNFTYNSGENVICTDDMAIYSYVETAKCIFQKNEGLAVYLVNDYWKDTESVITNSTIADGTVYLTSNSTAYCELTSFINNTSTKYAGAIRAEGNSYFYCNKCTFYQNSAKNGGVLYFDQMSYFTIENSVFSHNSCSKRGSVIYIIGSDDYCSLINSKLHDNYAQAEGLIYSLTSNIKIDNCEIYNNKADGITPGIYLTLSNATITNSQFQDHQGDYGSFVYLTSDSRLSAENTEFINGKSSSSGGSIFLLSSFTNLTGCSFLNSTASFGNALLAFSSVLDVSGCKFLNTYSSGADSVINLYGGNAYIENSFFENFTYSAINGLKVVSLEVIGTSFKNSQGNIGGAISCSSTDYVYINSCNFNNNTSIYGGALYFTFTDNTISSQTYKIISTEFANNTSSAGGAIYLDNINADIKLCNFYQNQAIATSQTSEKSYESGIGGAMKLGCSYSGECSFSVADNNFVKNQAEYEGGAIVWREVMPIFKNNTFTSNEAEYGENIASYPVTMKIINNNWNGELKDLASGQTTTTPLIVALIDHLGSVVSTDDSSVGEIIALSKDVVLSGELKVAAVSGIFNFSSFAISAKPGSNFSIEVQTNGIDALKSAKAGDGLTYNSSIFLDVTLRNCVLGEATVGNNCVVCPKDFYSLNPDNDQCLSCPDQAICYGNYTMVPKPGYWRFNMLSKRFWSCPNSEACIGSDSQNISYTGNCLKGYTGNLCQSCASGYSRQSKNQCSKCQSLTVIIIKTSGISFGFLVLCWFIIRTSRISAYKPRSLSSIYIKILINYAQLISLTTTFSLSWPNYVKKLFSIQSNANFISDQIFSFDCLLYYNKLLQGESKIYYQKLLIMAILPISIPLISVIYWLSISLAQKSFAFFRDNIITTSIIASFLVHPGLIKYYFSSFDCTELDDNKYWLVNELNLRCWDSQHIFYITAISLPAILVWGIGIPTAFLFLLIKNRSQLGNINMRIKYGFLFNGYRQESYYWEFVIIYRKIGIICCSVFLATVSVNIQALTVIFLLLACLYFHCKIKPYNGDDLNRLEAISISASAVTIYCGMYYLTGSLDQITELLFFIIIISANLYFVLYWGYKAGNAYIHIIIAKISFLKKRYRVKDYSRVNDLSLREEKGKKTIEGNDPENSPNTIDFREIAMMDLFLGKLRGGYTSRDVINQEKFDIEEEQKDDDKISMDQIIILSDKIVSKSAPCEWTEFAQDL</sequence>
<dbReference type="SMART" id="SM00710">
    <property type="entry name" value="PbH1"/>
    <property type="match status" value="10"/>
</dbReference>
<dbReference type="Proteomes" id="UP001162131">
    <property type="component" value="Unassembled WGS sequence"/>
</dbReference>
<evidence type="ECO:0000256" key="1">
    <source>
        <dbReference type="ARBA" id="ARBA00022737"/>
    </source>
</evidence>
<dbReference type="InterPro" id="IPR006212">
    <property type="entry name" value="Furin_repeat"/>
</dbReference>
<protein>
    <recommendedName>
        <fullName evidence="5">LNR domain-containing protein</fullName>
    </recommendedName>
</protein>
<dbReference type="InterPro" id="IPR011050">
    <property type="entry name" value="Pectin_lyase_fold/virulence"/>
</dbReference>
<dbReference type="InterPro" id="IPR006626">
    <property type="entry name" value="PbH1"/>
</dbReference>
<feature type="transmembrane region" description="Helical" evidence="4">
    <location>
        <begin position="2134"/>
        <end position="2155"/>
    </location>
</feature>
<feature type="transmembrane region" description="Helical" evidence="4">
    <location>
        <begin position="1891"/>
        <end position="1913"/>
    </location>
</feature>
<dbReference type="PROSITE" id="PS50258">
    <property type="entry name" value="LNR"/>
    <property type="match status" value="1"/>
</dbReference>
<keyword evidence="4" id="KW-1133">Transmembrane helix</keyword>
<dbReference type="SMART" id="SM00004">
    <property type="entry name" value="NL"/>
    <property type="match status" value="4"/>
</dbReference>
<feature type="transmembrane region" description="Helical" evidence="4">
    <location>
        <begin position="2217"/>
        <end position="2239"/>
    </location>
</feature>
<dbReference type="PANTHER" id="PTHR11319">
    <property type="entry name" value="G PROTEIN-COUPLED RECEPTOR-RELATED"/>
    <property type="match status" value="1"/>
</dbReference>
<evidence type="ECO:0000256" key="4">
    <source>
        <dbReference type="SAM" id="Phobius"/>
    </source>
</evidence>
<feature type="domain" description="LNR" evidence="5">
    <location>
        <begin position="90"/>
        <end position="125"/>
    </location>
</feature>
<evidence type="ECO:0000259" key="5">
    <source>
        <dbReference type="PROSITE" id="PS50258"/>
    </source>
</evidence>
<feature type="transmembrane region" description="Helical" evidence="4">
    <location>
        <begin position="2161"/>
        <end position="2178"/>
    </location>
</feature>
<gene>
    <name evidence="6" type="ORF">BSTOLATCC_MIC30374</name>
</gene>
<dbReference type="InterPro" id="IPR009030">
    <property type="entry name" value="Growth_fac_rcpt_cys_sf"/>
</dbReference>
<evidence type="ECO:0000256" key="2">
    <source>
        <dbReference type="ARBA" id="ARBA00023157"/>
    </source>
</evidence>
<dbReference type="InterPro" id="IPR039448">
    <property type="entry name" value="Beta_helix"/>
</dbReference>
<feature type="transmembrane region" description="Helical" evidence="4">
    <location>
        <begin position="7"/>
        <end position="31"/>
    </location>
</feature>
<keyword evidence="2" id="KW-1015">Disulfide bond</keyword>
<dbReference type="PANTHER" id="PTHR11319:SF35">
    <property type="entry name" value="OUTER MEMBRANE PROTEIN PMPC-RELATED"/>
    <property type="match status" value="1"/>
</dbReference>
<evidence type="ECO:0000256" key="3">
    <source>
        <dbReference type="ARBA" id="ARBA00023180"/>
    </source>
</evidence>
<evidence type="ECO:0000313" key="6">
    <source>
        <dbReference type="EMBL" id="CAG9321992.1"/>
    </source>
</evidence>
<dbReference type="InterPro" id="IPR012334">
    <property type="entry name" value="Pectin_lyas_fold"/>
</dbReference>